<dbReference type="InterPro" id="IPR028939">
    <property type="entry name" value="P5C_Rdtase_cat_N"/>
</dbReference>
<dbReference type="Pfam" id="PF03807">
    <property type="entry name" value="F420_oxidored"/>
    <property type="match status" value="1"/>
</dbReference>
<gene>
    <name evidence="3" type="ORF">METZ01_LOCUS432308</name>
</gene>
<dbReference type="GO" id="GO:0016651">
    <property type="term" value="F:oxidoreductase activity, acting on NAD(P)H"/>
    <property type="evidence" value="ECO:0007669"/>
    <property type="project" value="InterPro"/>
</dbReference>
<evidence type="ECO:0000313" key="3">
    <source>
        <dbReference type="EMBL" id="SVD79454.1"/>
    </source>
</evidence>
<protein>
    <recommendedName>
        <fullName evidence="2">Pyrroline-5-carboxylate reductase catalytic N-terminal domain-containing protein</fullName>
    </recommendedName>
</protein>
<dbReference type="PANTHER" id="PTHR14239">
    <property type="entry name" value="DUDULIN-RELATED"/>
    <property type="match status" value="1"/>
</dbReference>
<keyword evidence="1" id="KW-0560">Oxidoreductase</keyword>
<dbReference type="NCBIfam" id="TIGR01915">
    <property type="entry name" value="npdG"/>
    <property type="match status" value="1"/>
</dbReference>
<dbReference type="SUPFAM" id="SSF51735">
    <property type="entry name" value="NAD(P)-binding Rossmann-fold domains"/>
    <property type="match status" value="1"/>
</dbReference>
<dbReference type="Gene3D" id="3.40.50.720">
    <property type="entry name" value="NAD(P)-binding Rossmann-like Domain"/>
    <property type="match status" value="1"/>
</dbReference>
<dbReference type="GO" id="GO:0052851">
    <property type="term" value="F:ferric-chelate reductase (NADPH) activity"/>
    <property type="evidence" value="ECO:0007669"/>
    <property type="project" value="TreeGrafter"/>
</dbReference>
<dbReference type="InterPro" id="IPR036291">
    <property type="entry name" value="NAD(P)-bd_dom_sf"/>
</dbReference>
<feature type="domain" description="Pyrroline-5-carboxylate reductase catalytic N-terminal" evidence="2">
    <location>
        <begin position="2"/>
        <end position="95"/>
    </location>
</feature>
<organism evidence="3">
    <name type="scientific">marine metagenome</name>
    <dbReference type="NCBI Taxonomy" id="408172"/>
    <lineage>
        <taxon>unclassified sequences</taxon>
        <taxon>metagenomes</taxon>
        <taxon>ecological metagenomes</taxon>
    </lineage>
</organism>
<dbReference type="GO" id="GO:0070967">
    <property type="term" value="F:coenzyme F420 binding"/>
    <property type="evidence" value="ECO:0007669"/>
    <property type="project" value="InterPro"/>
</dbReference>
<dbReference type="AlphaFoldDB" id="A0A382Y8A5"/>
<sequence>MKIAILGGTGALGKGLAARWIKSNHEIIIGSRKFDKAQQIAQSLGLDKSSGMLNIDAAKKCEIACLTVPYTHQEDILRSIEDSLKKKILIDATVPLIPPKIMRVQLPQEGSAALKAQLILGESTKVISAFQNISAELLQSDQEVDCDVLVTGNNFEARSTVISLVNDAGLKGWHAGPLCNSVVAEALTSVLISINKKHSIDHSGIKITGI</sequence>
<dbReference type="PANTHER" id="PTHR14239:SF0">
    <property type="entry name" value="F420-DEPENDENT NADP REDUCTASE"/>
    <property type="match status" value="1"/>
</dbReference>
<dbReference type="GO" id="GO:0006740">
    <property type="term" value="P:NADPH regeneration"/>
    <property type="evidence" value="ECO:0007669"/>
    <property type="project" value="InterPro"/>
</dbReference>
<dbReference type="InterPro" id="IPR010185">
    <property type="entry name" value="NpdG"/>
</dbReference>
<accession>A0A382Y8A5</accession>
<name>A0A382Y8A5_9ZZZZ</name>
<dbReference type="GO" id="GO:0008823">
    <property type="term" value="F:cupric reductase (NADH) activity"/>
    <property type="evidence" value="ECO:0007669"/>
    <property type="project" value="TreeGrafter"/>
</dbReference>
<evidence type="ECO:0000259" key="2">
    <source>
        <dbReference type="Pfam" id="PF03807"/>
    </source>
</evidence>
<proteinExistence type="predicted"/>
<dbReference type="InterPro" id="IPR051267">
    <property type="entry name" value="STEAP_metalloreductase"/>
</dbReference>
<dbReference type="EMBL" id="UINC01173713">
    <property type="protein sequence ID" value="SVD79454.1"/>
    <property type="molecule type" value="Genomic_DNA"/>
</dbReference>
<evidence type="ECO:0000256" key="1">
    <source>
        <dbReference type="ARBA" id="ARBA00023002"/>
    </source>
</evidence>
<dbReference type="GO" id="GO:0015677">
    <property type="term" value="P:copper ion import"/>
    <property type="evidence" value="ECO:0007669"/>
    <property type="project" value="TreeGrafter"/>
</dbReference>
<dbReference type="GO" id="GO:0050661">
    <property type="term" value="F:NADP binding"/>
    <property type="evidence" value="ECO:0007669"/>
    <property type="project" value="InterPro"/>
</dbReference>
<reference evidence="3" key="1">
    <citation type="submission" date="2018-05" db="EMBL/GenBank/DDBJ databases">
        <authorList>
            <person name="Lanie J.A."/>
            <person name="Ng W.-L."/>
            <person name="Kazmierczak K.M."/>
            <person name="Andrzejewski T.M."/>
            <person name="Davidsen T.M."/>
            <person name="Wayne K.J."/>
            <person name="Tettelin H."/>
            <person name="Glass J.I."/>
            <person name="Rusch D."/>
            <person name="Podicherti R."/>
            <person name="Tsui H.-C.T."/>
            <person name="Winkler M.E."/>
        </authorList>
    </citation>
    <scope>NUCLEOTIDE SEQUENCE</scope>
</reference>
<dbReference type="GO" id="GO:0005886">
    <property type="term" value="C:plasma membrane"/>
    <property type="evidence" value="ECO:0007669"/>
    <property type="project" value="TreeGrafter"/>
</dbReference>